<evidence type="ECO:0000313" key="16">
    <source>
        <dbReference type="Proteomes" id="UP000282977"/>
    </source>
</evidence>
<accession>A0A437J6H4</accession>
<keyword evidence="7" id="KW-0479">Metal-binding</keyword>
<evidence type="ECO:0000313" key="15">
    <source>
        <dbReference type="EMBL" id="RVT40783.1"/>
    </source>
</evidence>
<dbReference type="EC" id="3.1.3.3" evidence="4"/>
<dbReference type="OrthoDB" id="9792539at2"/>
<dbReference type="GO" id="GO:0005737">
    <property type="term" value="C:cytoplasm"/>
    <property type="evidence" value="ECO:0007669"/>
    <property type="project" value="TreeGrafter"/>
</dbReference>
<dbReference type="EMBL" id="RZUL01000003">
    <property type="protein sequence ID" value="RVT40783.1"/>
    <property type="molecule type" value="Genomic_DNA"/>
</dbReference>
<dbReference type="Proteomes" id="UP000282977">
    <property type="component" value="Unassembled WGS sequence"/>
</dbReference>
<dbReference type="PANTHER" id="PTHR43344:SF2">
    <property type="entry name" value="PHOSPHOSERINE PHOSPHATASE"/>
    <property type="match status" value="1"/>
</dbReference>
<protein>
    <recommendedName>
        <fullName evidence="5">Phosphoserine phosphatase</fullName>
        <ecNumber evidence="4">3.1.3.3</ecNumber>
    </recommendedName>
    <alternativeName>
        <fullName evidence="11">O-phosphoserine phosphohydrolase</fullName>
    </alternativeName>
</protein>
<evidence type="ECO:0000256" key="1">
    <source>
        <dbReference type="ARBA" id="ARBA00001946"/>
    </source>
</evidence>
<evidence type="ECO:0000256" key="8">
    <source>
        <dbReference type="ARBA" id="ARBA00022801"/>
    </source>
</evidence>
<evidence type="ECO:0000256" key="7">
    <source>
        <dbReference type="ARBA" id="ARBA00022723"/>
    </source>
</evidence>
<evidence type="ECO:0000256" key="12">
    <source>
        <dbReference type="ARBA" id="ARBA00048138"/>
    </source>
</evidence>
<dbReference type="NCBIfam" id="TIGR01488">
    <property type="entry name" value="HAD-SF-IB"/>
    <property type="match status" value="1"/>
</dbReference>
<dbReference type="SFLD" id="SFLDS00003">
    <property type="entry name" value="Haloacid_Dehalogenase"/>
    <property type="match status" value="1"/>
</dbReference>
<dbReference type="SUPFAM" id="SSF56784">
    <property type="entry name" value="HAD-like"/>
    <property type="match status" value="1"/>
</dbReference>
<comment type="catalytic activity">
    <reaction evidence="13">
        <text>O-phospho-D-serine + H2O = D-serine + phosphate</text>
        <dbReference type="Rhea" id="RHEA:24873"/>
        <dbReference type="ChEBI" id="CHEBI:15377"/>
        <dbReference type="ChEBI" id="CHEBI:35247"/>
        <dbReference type="ChEBI" id="CHEBI:43474"/>
        <dbReference type="ChEBI" id="CHEBI:58680"/>
        <dbReference type="EC" id="3.1.3.3"/>
    </reaction>
</comment>
<dbReference type="Pfam" id="PF12710">
    <property type="entry name" value="HAD"/>
    <property type="match status" value="1"/>
</dbReference>
<dbReference type="PANTHER" id="PTHR43344">
    <property type="entry name" value="PHOSPHOSERINE PHOSPHATASE"/>
    <property type="match status" value="1"/>
</dbReference>
<reference evidence="15 16" key="1">
    <citation type="submission" date="2019-01" db="EMBL/GenBank/DDBJ databases">
        <authorList>
            <person name="Chen W.-M."/>
        </authorList>
    </citation>
    <scope>NUCLEOTIDE SEQUENCE [LARGE SCALE GENOMIC DNA]</scope>
    <source>
        <strain evidence="15 16">TLA-22</strain>
    </source>
</reference>
<dbReference type="Gene3D" id="3.40.50.1000">
    <property type="entry name" value="HAD superfamily/HAD-like"/>
    <property type="match status" value="1"/>
</dbReference>
<name>A0A437J6H4_9SPHN</name>
<dbReference type="InterPro" id="IPR036412">
    <property type="entry name" value="HAD-like_sf"/>
</dbReference>
<sequence>MFVATLVASAAIGQGDIADARDRLHDAGCRPGESRWIDPEVAADLFFDTDPATARAVLTGLGQGQGLGQGIDVIVQPVAHREKQLIVADMDSTMITVECIDELADYAGIKAEIAEITERAMQGELDFAAALRARVALLKDLDEAVIEQCRTERVRIMPGARALIRTMRARGAWAVLVSGGFTRFADPVAAEIGFDTAIANVLDIAGGKLTGTVHDPIVDAARKRFELGAAMARSGIAREATLAVGDGANDIPMIEAAGLGVAYHAKEKTRAAADAEIVHGDLRVLLYAQGIGRADWVPD</sequence>
<evidence type="ECO:0000256" key="9">
    <source>
        <dbReference type="ARBA" id="ARBA00022842"/>
    </source>
</evidence>
<keyword evidence="8 15" id="KW-0378">Hydrolase</keyword>
<dbReference type="InterPro" id="IPR050582">
    <property type="entry name" value="HAD-like_SerB"/>
</dbReference>
<keyword evidence="9" id="KW-0460">Magnesium</keyword>
<keyword evidence="16" id="KW-1185">Reference proteome</keyword>
<feature type="active site" description="Nucleophile" evidence="14">
    <location>
        <position position="89"/>
    </location>
</feature>
<feature type="active site" description="Proton donor" evidence="14">
    <location>
        <position position="91"/>
    </location>
</feature>
<evidence type="ECO:0000256" key="11">
    <source>
        <dbReference type="ARBA" id="ARBA00031693"/>
    </source>
</evidence>
<evidence type="ECO:0000256" key="4">
    <source>
        <dbReference type="ARBA" id="ARBA00012640"/>
    </source>
</evidence>
<dbReference type="GO" id="GO:0006564">
    <property type="term" value="P:L-serine biosynthetic process"/>
    <property type="evidence" value="ECO:0007669"/>
    <property type="project" value="UniProtKB-KW"/>
</dbReference>
<dbReference type="NCBIfam" id="TIGR00338">
    <property type="entry name" value="serB"/>
    <property type="match status" value="1"/>
</dbReference>
<dbReference type="GO" id="GO:0000287">
    <property type="term" value="F:magnesium ion binding"/>
    <property type="evidence" value="ECO:0007669"/>
    <property type="project" value="TreeGrafter"/>
</dbReference>
<dbReference type="InterPro" id="IPR023214">
    <property type="entry name" value="HAD_sf"/>
</dbReference>
<comment type="cofactor">
    <cofactor evidence="1">
        <name>Mg(2+)</name>
        <dbReference type="ChEBI" id="CHEBI:18420"/>
    </cofactor>
</comment>
<dbReference type="UniPathway" id="UPA00135">
    <property type="reaction ID" value="UER00198"/>
</dbReference>
<comment type="similarity">
    <text evidence="3">Belongs to the HAD-like hydrolase superfamily. SerB family.</text>
</comment>
<dbReference type="RefSeq" id="WP_127690780.1">
    <property type="nucleotide sequence ID" value="NZ_RZUL01000003.1"/>
</dbReference>
<evidence type="ECO:0000256" key="14">
    <source>
        <dbReference type="PIRSR" id="PIRSR604469-1"/>
    </source>
</evidence>
<evidence type="ECO:0000256" key="3">
    <source>
        <dbReference type="ARBA" id="ARBA00009184"/>
    </source>
</evidence>
<dbReference type="AlphaFoldDB" id="A0A437J6H4"/>
<comment type="pathway">
    <text evidence="2">Amino-acid biosynthesis; L-serine biosynthesis; L-serine from 3-phospho-D-glycerate: step 3/3.</text>
</comment>
<dbReference type="SFLD" id="SFLDG01136">
    <property type="entry name" value="C1.6:_Phosphoserine_Phosphatas"/>
    <property type="match status" value="1"/>
</dbReference>
<dbReference type="SFLD" id="SFLDG01137">
    <property type="entry name" value="C1.6.1:_Phosphoserine_Phosphat"/>
    <property type="match status" value="1"/>
</dbReference>
<evidence type="ECO:0000256" key="6">
    <source>
        <dbReference type="ARBA" id="ARBA00022605"/>
    </source>
</evidence>
<dbReference type="InterPro" id="IPR004469">
    <property type="entry name" value="PSP"/>
</dbReference>
<gene>
    <name evidence="15" type="primary">serB</name>
    <name evidence="15" type="ORF">ENE74_09900</name>
</gene>
<evidence type="ECO:0000256" key="13">
    <source>
        <dbReference type="ARBA" id="ARBA00048523"/>
    </source>
</evidence>
<dbReference type="SFLD" id="SFLDF00029">
    <property type="entry name" value="phosphoserine_phosphatase"/>
    <property type="match status" value="1"/>
</dbReference>
<evidence type="ECO:0000256" key="10">
    <source>
        <dbReference type="ARBA" id="ARBA00023299"/>
    </source>
</evidence>
<comment type="caution">
    <text evidence="15">The sequence shown here is derived from an EMBL/GenBank/DDBJ whole genome shotgun (WGS) entry which is preliminary data.</text>
</comment>
<evidence type="ECO:0000256" key="2">
    <source>
        <dbReference type="ARBA" id="ARBA00005135"/>
    </source>
</evidence>
<keyword evidence="10" id="KW-0718">Serine biosynthesis</keyword>
<organism evidence="15 16">
    <name type="scientific">Sphingobium algorifonticola</name>
    <dbReference type="NCBI Taxonomy" id="2008318"/>
    <lineage>
        <taxon>Bacteria</taxon>
        <taxon>Pseudomonadati</taxon>
        <taxon>Pseudomonadota</taxon>
        <taxon>Alphaproteobacteria</taxon>
        <taxon>Sphingomonadales</taxon>
        <taxon>Sphingomonadaceae</taxon>
        <taxon>Sphingobium</taxon>
    </lineage>
</organism>
<evidence type="ECO:0000256" key="5">
    <source>
        <dbReference type="ARBA" id="ARBA00015196"/>
    </source>
</evidence>
<keyword evidence="6" id="KW-0028">Amino-acid biosynthesis</keyword>
<comment type="catalytic activity">
    <reaction evidence="12">
        <text>O-phospho-L-serine + H2O = L-serine + phosphate</text>
        <dbReference type="Rhea" id="RHEA:21208"/>
        <dbReference type="ChEBI" id="CHEBI:15377"/>
        <dbReference type="ChEBI" id="CHEBI:33384"/>
        <dbReference type="ChEBI" id="CHEBI:43474"/>
        <dbReference type="ChEBI" id="CHEBI:57524"/>
        <dbReference type="EC" id="3.1.3.3"/>
    </reaction>
</comment>
<proteinExistence type="inferred from homology"/>
<dbReference type="GO" id="GO:0036424">
    <property type="term" value="F:L-phosphoserine phosphatase activity"/>
    <property type="evidence" value="ECO:0007669"/>
    <property type="project" value="InterPro"/>
</dbReference>